<dbReference type="AlphaFoldDB" id="A0A918S975"/>
<accession>A0A918S975</accession>
<comment type="caution">
    <text evidence="2">The sequence shown here is derived from an EMBL/GenBank/DDBJ whole genome shotgun (WGS) entry which is preliminary data.</text>
</comment>
<dbReference type="SUPFAM" id="SSF56112">
    <property type="entry name" value="Protein kinase-like (PK-like)"/>
    <property type="match status" value="1"/>
</dbReference>
<dbReference type="Proteomes" id="UP000646579">
    <property type="component" value="Unassembled WGS sequence"/>
</dbReference>
<dbReference type="Pfam" id="PF01636">
    <property type="entry name" value="APH"/>
    <property type="match status" value="1"/>
</dbReference>
<evidence type="ECO:0000259" key="1">
    <source>
        <dbReference type="Pfam" id="PF01636"/>
    </source>
</evidence>
<proteinExistence type="predicted"/>
<dbReference type="Gene3D" id="3.90.1200.10">
    <property type="match status" value="1"/>
</dbReference>
<name>A0A918S975_9HYPH</name>
<dbReference type="InterPro" id="IPR051678">
    <property type="entry name" value="AGP_Transferase"/>
</dbReference>
<protein>
    <recommendedName>
        <fullName evidence="1">Aminoglycoside phosphotransferase domain-containing protein</fullName>
    </recommendedName>
</protein>
<gene>
    <name evidence="2" type="ORF">GCM10007989_24950</name>
</gene>
<dbReference type="PANTHER" id="PTHR21310">
    <property type="entry name" value="AMINOGLYCOSIDE PHOSPHOTRANSFERASE-RELATED-RELATED"/>
    <property type="match status" value="1"/>
</dbReference>
<organism evidence="2 3">
    <name type="scientific">Devosia pacifica</name>
    <dbReference type="NCBI Taxonomy" id="1335967"/>
    <lineage>
        <taxon>Bacteria</taxon>
        <taxon>Pseudomonadati</taxon>
        <taxon>Pseudomonadota</taxon>
        <taxon>Alphaproteobacteria</taxon>
        <taxon>Hyphomicrobiales</taxon>
        <taxon>Devosiaceae</taxon>
        <taxon>Devosia</taxon>
    </lineage>
</organism>
<feature type="domain" description="Aminoglycoside phosphotransferase" evidence="1">
    <location>
        <begin position="24"/>
        <end position="259"/>
    </location>
</feature>
<dbReference type="InterPro" id="IPR011009">
    <property type="entry name" value="Kinase-like_dom_sf"/>
</dbReference>
<dbReference type="PANTHER" id="PTHR21310:SF15">
    <property type="entry name" value="AMINOGLYCOSIDE PHOSPHOTRANSFERASE DOMAIN-CONTAINING PROTEIN"/>
    <property type="match status" value="1"/>
</dbReference>
<evidence type="ECO:0000313" key="2">
    <source>
        <dbReference type="EMBL" id="GHA28001.1"/>
    </source>
</evidence>
<dbReference type="InterPro" id="IPR002575">
    <property type="entry name" value="Aminoglycoside_PTrfase"/>
</dbReference>
<reference evidence="2" key="1">
    <citation type="journal article" date="2014" name="Int. J. Syst. Evol. Microbiol.">
        <title>Complete genome sequence of Corynebacterium casei LMG S-19264T (=DSM 44701T), isolated from a smear-ripened cheese.</title>
        <authorList>
            <consortium name="US DOE Joint Genome Institute (JGI-PGF)"/>
            <person name="Walter F."/>
            <person name="Albersmeier A."/>
            <person name="Kalinowski J."/>
            <person name="Ruckert C."/>
        </authorList>
    </citation>
    <scope>NUCLEOTIDE SEQUENCE</scope>
    <source>
        <strain evidence="2">KCTC 32437</strain>
    </source>
</reference>
<reference evidence="2" key="2">
    <citation type="submission" date="2020-09" db="EMBL/GenBank/DDBJ databases">
        <authorList>
            <person name="Sun Q."/>
            <person name="Kim S."/>
        </authorList>
    </citation>
    <scope>NUCLEOTIDE SEQUENCE</scope>
    <source>
        <strain evidence="2">KCTC 32437</strain>
    </source>
</reference>
<dbReference type="EMBL" id="BMZE01000002">
    <property type="protein sequence ID" value="GHA28001.1"/>
    <property type="molecule type" value="Genomic_DNA"/>
</dbReference>
<sequence>MDALTANRAIAPLELGKISAVIPLAGGSADVFRLDLDTDIALVLKVYQDDETKIVGSDSYATARAHAIGLPVTRYLLVDYSRTRLPFRYVITNFLPGQAAGSLRNHRDIASLYKQMGNLLRSVHTIGMPAYGRFDADGIADPVSTNAVFVRNRLDSALSRFMDYGADPELASRLRDIAESDFDAVVPHSRGAVLAHDDLHPNNVLVTETDGLLHLSGLIDFGNAHAADAISDLAKCLFCSEHDAPGSAPYILEGYGPMDHPTPSRALALYTLLHRLTMWSWLRRVGVLPTPDAPIDIMDDLKRTARAG</sequence>
<keyword evidence="3" id="KW-1185">Reference proteome</keyword>
<evidence type="ECO:0000313" key="3">
    <source>
        <dbReference type="Proteomes" id="UP000646579"/>
    </source>
</evidence>